<dbReference type="EMBL" id="CP040846">
    <property type="protein sequence ID" value="QDA30840.1"/>
    <property type="molecule type" value="Genomic_DNA"/>
</dbReference>
<feature type="domain" description="SpoVT-AbrB" evidence="1">
    <location>
        <begin position="1"/>
        <end position="41"/>
    </location>
</feature>
<dbReference type="InterPro" id="IPR038619">
    <property type="entry name" value="MraZ_sf"/>
</dbReference>
<proteinExistence type="predicted"/>
<dbReference type="Proteomes" id="UP000306007">
    <property type="component" value="Chromosome"/>
</dbReference>
<evidence type="ECO:0000313" key="3">
    <source>
        <dbReference type="Proteomes" id="UP000306007"/>
    </source>
</evidence>
<dbReference type="RefSeq" id="WP_139680206.1">
    <property type="nucleotide sequence ID" value="NZ_CP040846.1"/>
</dbReference>
<dbReference type="AlphaFoldDB" id="A0A4Y5SLJ6"/>
<dbReference type="PROSITE" id="PS51740">
    <property type="entry name" value="SPOVT_ABRB"/>
    <property type="match status" value="1"/>
</dbReference>
<dbReference type="SMART" id="SM00966">
    <property type="entry name" value="SpoVT_AbrB"/>
    <property type="match status" value="1"/>
</dbReference>
<keyword evidence="3" id="KW-1185">Reference proteome</keyword>
<evidence type="ECO:0000313" key="2">
    <source>
        <dbReference type="EMBL" id="QDA30840.1"/>
    </source>
</evidence>
<gene>
    <name evidence="2" type="ORF">FH039_03365</name>
</gene>
<dbReference type="Pfam" id="PF04014">
    <property type="entry name" value="MazE_antitoxin"/>
    <property type="match status" value="1"/>
</dbReference>
<accession>A0A4Y5SLJ6</accession>
<organism evidence="2 3">
    <name type="scientific">Thermococcus indicus</name>
    <dbReference type="NCBI Taxonomy" id="2586643"/>
    <lineage>
        <taxon>Archaea</taxon>
        <taxon>Methanobacteriati</taxon>
        <taxon>Methanobacteriota</taxon>
        <taxon>Thermococci</taxon>
        <taxon>Thermococcales</taxon>
        <taxon>Thermococcaceae</taxon>
        <taxon>Thermococcus</taxon>
    </lineage>
</organism>
<dbReference type="SUPFAM" id="SSF89447">
    <property type="entry name" value="AbrB/MazE/MraZ-like"/>
    <property type="match status" value="1"/>
</dbReference>
<dbReference type="InterPro" id="IPR037914">
    <property type="entry name" value="SpoVT-AbrB_sf"/>
</dbReference>
<dbReference type="KEGG" id="tic:FH039_03365"/>
<dbReference type="OrthoDB" id="28233at2157"/>
<dbReference type="GeneID" id="40474191"/>
<evidence type="ECO:0000259" key="1">
    <source>
        <dbReference type="PROSITE" id="PS51740"/>
    </source>
</evidence>
<name>A0A4Y5SLJ6_9EURY</name>
<protein>
    <submittedName>
        <fullName evidence="2">AbrB family transcriptional regulator</fullName>
    </submittedName>
</protein>
<dbReference type="InterPro" id="IPR007159">
    <property type="entry name" value="SpoVT-AbrB_dom"/>
</dbReference>
<sequence>MLAKVDSKGRLYIPKELRKDLSREVYLVRVNDGVLIVPKPEDPLRELEELGNKLPDIPLEELRVEILKEAEKLAGE</sequence>
<dbReference type="GO" id="GO:0003677">
    <property type="term" value="F:DNA binding"/>
    <property type="evidence" value="ECO:0007669"/>
    <property type="project" value="InterPro"/>
</dbReference>
<reference evidence="2 3" key="1">
    <citation type="submission" date="2019-06" db="EMBL/GenBank/DDBJ databases">
        <title>Thermococcus indicus sp. nov., a Fe(III)-reducing hyperthermophilic archaeon isolated from the Onnuri vent field of the Central Indian Ocean ridge.</title>
        <authorList>
            <person name="Lim J.K."/>
            <person name="Kim Y.J."/>
            <person name="Kwon K.K."/>
        </authorList>
    </citation>
    <scope>NUCLEOTIDE SEQUENCE [LARGE SCALE GENOMIC DNA]</scope>
    <source>
        <strain evidence="2 3">IOH1</strain>
    </source>
</reference>
<dbReference type="Gene3D" id="3.40.1550.20">
    <property type="entry name" value="Transcriptional regulator MraZ domain"/>
    <property type="match status" value="1"/>
</dbReference>